<accession>A0AA38VV21</accession>
<gene>
    <name evidence="3" type="ORF">OSB04_un000923</name>
</gene>
<dbReference type="Pfam" id="PF00223">
    <property type="entry name" value="PsaA_PsaB"/>
    <property type="match status" value="2"/>
</dbReference>
<evidence type="ECO:0008006" key="5">
    <source>
        <dbReference type="Google" id="ProtNLM"/>
    </source>
</evidence>
<dbReference type="PANTHER" id="PTHR30128:SF19">
    <property type="entry name" value="PHOTOSYSTEM I P700 CHLOROPHYLL A APOPROTEIN A1-RELATED"/>
    <property type="match status" value="1"/>
</dbReference>
<keyword evidence="2" id="KW-1133">Transmembrane helix</keyword>
<evidence type="ECO:0000313" key="3">
    <source>
        <dbReference type="EMBL" id="KAJ9535907.1"/>
    </source>
</evidence>
<keyword evidence="2" id="KW-0812">Transmembrane</keyword>
<feature type="transmembrane region" description="Helical" evidence="2">
    <location>
        <begin position="195"/>
        <end position="217"/>
    </location>
</feature>
<comment type="caution">
    <text evidence="3">The sequence shown here is derived from an EMBL/GenBank/DDBJ whole genome shotgun (WGS) entry which is preliminary data.</text>
</comment>
<dbReference type="EMBL" id="JARYMX010000096">
    <property type="protein sequence ID" value="KAJ9535907.1"/>
    <property type="molecule type" value="Genomic_DNA"/>
</dbReference>
<feature type="region of interest" description="Disordered" evidence="1">
    <location>
        <begin position="637"/>
        <end position="657"/>
    </location>
</feature>
<dbReference type="GO" id="GO:0009535">
    <property type="term" value="C:chloroplast thylakoid membrane"/>
    <property type="evidence" value="ECO:0007669"/>
    <property type="project" value="TreeGrafter"/>
</dbReference>
<protein>
    <recommendedName>
        <fullName evidence="5">Photosystem I P700 apoprotein A2</fullName>
    </recommendedName>
</protein>
<dbReference type="InterPro" id="IPR001280">
    <property type="entry name" value="PSI_PsaA/B"/>
</dbReference>
<evidence type="ECO:0000256" key="1">
    <source>
        <dbReference type="SAM" id="MobiDB-lite"/>
    </source>
</evidence>
<feature type="transmembrane region" description="Helical" evidence="2">
    <location>
        <begin position="238"/>
        <end position="259"/>
    </location>
</feature>
<keyword evidence="2" id="KW-0472">Membrane</keyword>
<dbReference type="PRINTS" id="PR00257">
    <property type="entry name" value="PHOTSYSPSAAB"/>
</dbReference>
<dbReference type="GO" id="GO:0015979">
    <property type="term" value="P:photosynthesis"/>
    <property type="evidence" value="ECO:0007669"/>
    <property type="project" value="InterPro"/>
</dbReference>
<feature type="transmembrane region" description="Helical" evidence="2">
    <location>
        <begin position="350"/>
        <end position="371"/>
    </location>
</feature>
<dbReference type="SUPFAM" id="SSF81558">
    <property type="entry name" value="Photosystem I subunits PsaA/PsaB"/>
    <property type="match status" value="1"/>
</dbReference>
<name>A0AA38VV21_9ASTR</name>
<dbReference type="Proteomes" id="UP001172457">
    <property type="component" value="Unassembled WGS sequence"/>
</dbReference>
<proteinExistence type="predicted"/>
<evidence type="ECO:0000256" key="2">
    <source>
        <dbReference type="SAM" id="Phobius"/>
    </source>
</evidence>
<dbReference type="AlphaFoldDB" id="A0AA38VV21"/>
<evidence type="ECO:0000313" key="4">
    <source>
        <dbReference type="Proteomes" id="UP001172457"/>
    </source>
</evidence>
<keyword evidence="4" id="KW-1185">Reference proteome</keyword>
<dbReference type="PANTHER" id="PTHR30128">
    <property type="entry name" value="OUTER MEMBRANE PROTEIN, OMPA-RELATED"/>
    <property type="match status" value="1"/>
</dbReference>
<feature type="transmembrane region" description="Helical" evidence="2">
    <location>
        <begin position="391"/>
        <end position="411"/>
    </location>
</feature>
<reference evidence="3" key="1">
    <citation type="submission" date="2023-03" db="EMBL/GenBank/DDBJ databases">
        <title>Chromosome-scale reference genome and RAD-based genetic map of yellow starthistle (Centaurea solstitialis) reveal putative structural variation and QTLs associated with invader traits.</title>
        <authorList>
            <person name="Reatini B."/>
            <person name="Cang F.A."/>
            <person name="Jiang Q."/>
            <person name="Mckibben M.T.W."/>
            <person name="Barker M.S."/>
            <person name="Rieseberg L.H."/>
            <person name="Dlugosch K.M."/>
        </authorList>
    </citation>
    <scope>NUCLEOTIDE SEQUENCE</scope>
    <source>
        <strain evidence="3">CAN-66</strain>
        <tissue evidence="3">Leaf</tissue>
    </source>
</reference>
<sequence>MDAIYQVLNKVFAGIFLECSHRFRKGRGTQTFFAQSSITINGWLRDFLWAQASQEDLKGIMALRFPRFSQGLAQDPTTRRIWFGIATAHDFESHDDITEERLYQNIFASHFGQLAIIFLWTSGNLFHVAWQGNFESWVQDPLHVRPIAHAIWDPHFGQPAVEAFTRGGALGPVNIAYSGVYQWWYTIGLRTNEDLYTGALFLLFISAISLIAGWLHLQPKWKPSVSWFKNAESRLNHHLSGLFGVSSLAWTGHLVHVAIPASRGETNFGIGHSMKDLLDAHIPPGGRLGRGHKGLYDTINNSIHFQLGLALASLGVITSLVAQHMYSLPAYAFIAQDFTTQAALYTHHQYIAGFIMTGAFAHGAIFFIRDYNPEQNEDNVLARMLEHKEAIISHLSWASLFLGFHTLGLYVHNDVMLAFGTPEKQILIEPIFAQWIQSAHGKTSYGFDILLSSTNGPAFNAGRSIWLPGWLNAINENSNSLFLTIGPGDFLVHHAIALGLHTTTLILVKGALDARGSKLMPDKKDFGYSFPCDGPGRGGARRDVSLISQLDGSISQSEREISNGNGRPYGDRQVELELSDEIALVEKCAPFTLPLPLVELVALLPLSEWSDVVLLRVKVERKEKRLLAKGSLSRPGATLGLRHGPDSRGGQQWGILDNGRKPDPAISRVKSVNIRRNAKSEGSSLGPYRRWGAKAWGANRIRYPGSPCRAAWLSSARVVRCLVKSYNERNPRFVLLRHAPKEKVFAAEVSRGAE</sequence>
<dbReference type="Gene3D" id="1.20.1130.10">
    <property type="entry name" value="Photosystem I PsaA/PsaB"/>
    <property type="match status" value="3"/>
</dbReference>
<organism evidence="3 4">
    <name type="scientific">Centaurea solstitialis</name>
    <name type="common">yellow star-thistle</name>
    <dbReference type="NCBI Taxonomy" id="347529"/>
    <lineage>
        <taxon>Eukaryota</taxon>
        <taxon>Viridiplantae</taxon>
        <taxon>Streptophyta</taxon>
        <taxon>Embryophyta</taxon>
        <taxon>Tracheophyta</taxon>
        <taxon>Spermatophyta</taxon>
        <taxon>Magnoliopsida</taxon>
        <taxon>eudicotyledons</taxon>
        <taxon>Gunneridae</taxon>
        <taxon>Pentapetalae</taxon>
        <taxon>asterids</taxon>
        <taxon>campanulids</taxon>
        <taxon>Asterales</taxon>
        <taxon>Asteraceae</taxon>
        <taxon>Carduoideae</taxon>
        <taxon>Cardueae</taxon>
        <taxon>Centaureinae</taxon>
        <taxon>Centaurea</taxon>
    </lineage>
</organism>
<dbReference type="InterPro" id="IPR036408">
    <property type="entry name" value="PSI_PsaA/B_sf"/>
</dbReference>
<feature type="transmembrane region" description="Helical" evidence="2">
    <location>
        <begin position="303"/>
        <end position="322"/>
    </location>
</feature>